<proteinExistence type="predicted"/>
<comment type="caution">
    <text evidence="3">The sequence shown here is derived from an EMBL/GenBank/DDBJ whole genome shotgun (WGS) entry which is preliminary data.</text>
</comment>
<dbReference type="Proteomes" id="UP000324222">
    <property type="component" value="Unassembled WGS sequence"/>
</dbReference>
<feature type="compositionally biased region" description="Basic and acidic residues" evidence="1">
    <location>
        <begin position="95"/>
        <end position="108"/>
    </location>
</feature>
<name>A0A5B7JZ04_PORTR</name>
<evidence type="ECO:0000256" key="1">
    <source>
        <dbReference type="SAM" id="MobiDB-lite"/>
    </source>
</evidence>
<dbReference type="OrthoDB" id="6380591at2759"/>
<dbReference type="EMBL" id="VSRR010135635">
    <property type="protein sequence ID" value="MPD03312.1"/>
    <property type="molecule type" value="Genomic_DNA"/>
</dbReference>
<sequence length="108" mass="11638">MGPQHLVLTWTSPEDSNAPITAYIITLEPQSPSAGAGAAREERVGGHERRLVLKDLTPATRYNLRVAAENRVGRGRSSSPVLGSTEEQPPSAPPRDVRVSDVAFEHVT</sequence>
<feature type="compositionally biased region" description="Polar residues" evidence="1">
    <location>
        <begin position="76"/>
        <end position="88"/>
    </location>
</feature>
<dbReference type="AlphaFoldDB" id="A0A5B7JZ04"/>
<evidence type="ECO:0000259" key="2">
    <source>
        <dbReference type="PROSITE" id="PS50853"/>
    </source>
</evidence>
<dbReference type="PROSITE" id="PS50853">
    <property type="entry name" value="FN3"/>
    <property type="match status" value="1"/>
</dbReference>
<evidence type="ECO:0000313" key="3">
    <source>
        <dbReference type="EMBL" id="MPD03312.1"/>
    </source>
</evidence>
<keyword evidence="4" id="KW-1185">Reference proteome</keyword>
<feature type="domain" description="Fibronectin type-III" evidence="2">
    <location>
        <begin position="1"/>
        <end position="88"/>
    </location>
</feature>
<evidence type="ECO:0000313" key="4">
    <source>
        <dbReference type="Proteomes" id="UP000324222"/>
    </source>
</evidence>
<dbReference type="InterPro" id="IPR013783">
    <property type="entry name" value="Ig-like_fold"/>
</dbReference>
<organism evidence="3 4">
    <name type="scientific">Portunus trituberculatus</name>
    <name type="common">Swimming crab</name>
    <name type="synonym">Neptunus trituberculatus</name>
    <dbReference type="NCBI Taxonomy" id="210409"/>
    <lineage>
        <taxon>Eukaryota</taxon>
        <taxon>Metazoa</taxon>
        <taxon>Ecdysozoa</taxon>
        <taxon>Arthropoda</taxon>
        <taxon>Crustacea</taxon>
        <taxon>Multicrustacea</taxon>
        <taxon>Malacostraca</taxon>
        <taxon>Eumalacostraca</taxon>
        <taxon>Eucarida</taxon>
        <taxon>Decapoda</taxon>
        <taxon>Pleocyemata</taxon>
        <taxon>Brachyura</taxon>
        <taxon>Eubrachyura</taxon>
        <taxon>Portunoidea</taxon>
        <taxon>Portunidae</taxon>
        <taxon>Portuninae</taxon>
        <taxon>Portunus</taxon>
    </lineage>
</organism>
<reference evidence="3 4" key="1">
    <citation type="submission" date="2019-05" db="EMBL/GenBank/DDBJ databases">
        <title>Another draft genome of Portunus trituberculatus and its Hox gene families provides insights of decapod evolution.</title>
        <authorList>
            <person name="Jeong J.-H."/>
            <person name="Song I."/>
            <person name="Kim S."/>
            <person name="Choi T."/>
            <person name="Kim D."/>
            <person name="Ryu S."/>
            <person name="Kim W."/>
        </authorList>
    </citation>
    <scope>NUCLEOTIDE SEQUENCE [LARGE SCALE GENOMIC DNA]</scope>
    <source>
        <tissue evidence="3">Muscle</tissue>
    </source>
</reference>
<dbReference type="SUPFAM" id="SSF49265">
    <property type="entry name" value="Fibronectin type III"/>
    <property type="match status" value="1"/>
</dbReference>
<gene>
    <name evidence="3" type="primary">DSCAM_4</name>
    <name evidence="3" type="ORF">E2C01_098944</name>
</gene>
<dbReference type="Gene3D" id="2.60.40.10">
    <property type="entry name" value="Immunoglobulins"/>
    <property type="match status" value="1"/>
</dbReference>
<feature type="region of interest" description="Disordered" evidence="1">
    <location>
        <begin position="67"/>
        <end position="108"/>
    </location>
</feature>
<protein>
    <submittedName>
        <fullName evidence="3">Down syndrome cell adhesion molecule</fullName>
    </submittedName>
</protein>
<accession>A0A5B7JZ04</accession>
<dbReference type="PRINTS" id="PR00014">
    <property type="entry name" value="FNTYPEIII"/>
</dbReference>
<dbReference type="Pfam" id="PF00041">
    <property type="entry name" value="fn3"/>
    <property type="match status" value="1"/>
</dbReference>
<dbReference type="InterPro" id="IPR003961">
    <property type="entry name" value="FN3_dom"/>
</dbReference>
<dbReference type="InterPro" id="IPR036116">
    <property type="entry name" value="FN3_sf"/>
</dbReference>
<dbReference type="CDD" id="cd00063">
    <property type="entry name" value="FN3"/>
    <property type="match status" value="1"/>
</dbReference>